<dbReference type="EMBL" id="PYSW02000026">
    <property type="protein sequence ID" value="KAG2381777.1"/>
    <property type="molecule type" value="Genomic_DNA"/>
</dbReference>
<reference evidence="3 4" key="1">
    <citation type="journal article" date="2018" name="BMC Genomics">
        <title>The genome of Naegleria lovaniensis, the basis for a comparative approach to unravel pathogenicity factors of the human pathogenic amoeba N. fowleri.</title>
        <authorList>
            <person name="Liechti N."/>
            <person name="Schurch N."/>
            <person name="Bruggmann R."/>
            <person name="Wittwer M."/>
        </authorList>
    </citation>
    <scope>NUCLEOTIDE SEQUENCE [LARGE SCALE GENOMIC DNA]</scope>
    <source>
        <strain evidence="3 4">ATCC 30569</strain>
    </source>
</reference>
<dbReference type="SUPFAM" id="SSF48371">
    <property type="entry name" value="ARM repeat"/>
    <property type="match status" value="1"/>
</dbReference>
<dbReference type="GO" id="GO:0030686">
    <property type="term" value="C:90S preribosome"/>
    <property type="evidence" value="ECO:0007669"/>
    <property type="project" value="TreeGrafter"/>
</dbReference>
<keyword evidence="4" id="KW-1185">Reference proteome</keyword>
<dbReference type="InterPro" id="IPR016024">
    <property type="entry name" value="ARM-type_fold"/>
</dbReference>
<feature type="compositionally biased region" description="Basic and acidic residues" evidence="1">
    <location>
        <begin position="482"/>
        <end position="497"/>
    </location>
</feature>
<feature type="compositionally biased region" description="Acidic residues" evidence="1">
    <location>
        <begin position="462"/>
        <end position="481"/>
    </location>
</feature>
<dbReference type="RefSeq" id="XP_044547456.1">
    <property type="nucleotide sequence ID" value="XM_044695991.1"/>
</dbReference>
<dbReference type="GeneID" id="68098615"/>
<evidence type="ECO:0000313" key="3">
    <source>
        <dbReference type="EMBL" id="KAG2381777.1"/>
    </source>
</evidence>
<dbReference type="Proteomes" id="UP000816034">
    <property type="component" value="Unassembled WGS sequence"/>
</dbReference>
<dbReference type="InterPro" id="IPR052575">
    <property type="entry name" value="SSU_processome_comp_20"/>
</dbReference>
<accession>A0AA88GNW3</accession>
<evidence type="ECO:0000259" key="2">
    <source>
        <dbReference type="Pfam" id="PF07539"/>
    </source>
</evidence>
<feature type="region of interest" description="Disordered" evidence="1">
    <location>
        <begin position="462"/>
        <end position="500"/>
    </location>
</feature>
<dbReference type="Pfam" id="PF07539">
    <property type="entry name" value="UTP20_N"/>
    <property type="match status" value="1"/>
</dbReference>
<feature type="region of interest" description="Disordered" evidence="1">
    <location>
        <begin position="253"/>
        <end position="285"/>
    </location>
</feature>
<comment type="caution">
    <text evidence="3">The sequence shown here is derived from an EMBL/GenBank/DDBJ whole genome shotgun (WGS) entry which is preliminary data.</text>
</comment>
<dbReference type="PANTHER" id="PTHR17695:SF11">
    <property type="entry name" value="SMALL SUBUNIT PROCESSOME COMPONENT 20 HOMOLOG"/>
    <property type="match status" value="1"/>
</dbReference>
<dbReference type="PANTHER" id="PTHR17695">
    <property type="entry name" value="SMALL SUBUNIT PROCESSOME COMPONENT 20 HOMOLOG"/>
    <property type="match status" value="1"/>
</dbReference>
<protein>
    <recommendedName>
        <fullName evidence="2">U3 small nucleolar RNA-associated protein 20 N-terminal domain-containing protein</fullName>
    </recommendedName>
</protein>
<evidence type="ECO:0000313" key="4">
    <source>
        <dbReference type="Proteomes" id="UP000816034"/>
    </source>
</evidence>
<name>A0AA88GNW3_NAELO</name>
<dbReference type="GO" id="GO:0032040">
    <property type="term" value="C:small-subunit processome"/>
    <property type="evidence" value="ECO:0007669"/>
    <property type="project" value="TreeGrafter"/>
</dbReference>
<evidence type="ECO:0000256" key="1">
    <source>
        <dbReference type="SAM" id="MobiDB-lite"/>
    </source>
</evidence>
<gene>
    <name evidence="3" type="ORF">C9374_006161</name>
</gene>
<feature type="domain" description="U3 small nucleolar RNA-associated protein 20 N-terminal" evidence="2">
    <location>
        <begin position="29"/>
        <end position="232"/>
    </location>
</feature>
<sequence>MNLNLKNFPTLSTDIEGGLTIGAKIFEPPLVNRILNAFNNLYHHPVNSRISYNRRCFKIIDKLKAFFDESSPADIILNFYGSSIRDGTTLEEDEAHVLLHLFKKYLLYSSDQVKRTYIIYFSKMFINNSETIFRRSLCEIIEQLAHGFNSETLKFTSRIINGLNAQEDSHLTQMDTTSRVKVFNEILEHKSFITTQLGEIELYPIVGNLLFFLNHKEWILRDGACKALIHVLIDAIVMGRKRSTMITTTVALGTNSGTTNDGTNSGRNDGTTNSGTLGTTTTPTTTTTNLSEIVKTLLFYVKRGAFSSKLLDRNENMMVFAKLLDVMDELKDSKPFSQPLNLISDQNMNKKLQGVQSICSLITPLESCSIPQSCIYDIVAPLVYELMVISDKNIQEMIKGLAVYLVTRMDWNYSHPILNQFVTMMGGYGMKILSKRKKMALDIICQIVDVFPFEKMHQRDDEMMDESDDEFEKEDDDEFEKDNEQKKDELEKQDEQKKRKMMMHLKRMMKRNMTMVKTSMMIHSRVIHS</sequence>
<proteinExistence type="predicted"/>
<organism evidence="3 4">
    <name type="scientific">Naegleria lovaniensis</name>
    <name type="common">Amoeba</name>
    <dbReference type="NCBI Taxonomy" id="51637"/>
    <lineage>
        <taxon>Eukaryota</taxon>
        <taxon>Discoba</taxon>
        <taxon>Heterolobosea</taxon>
        <taxon>Tetramitia</taxon>
        <taxon>Eutetramitia</taxon>
        <taxon>Vahlkampfiidae</taxon>
        <taxon>Naegleria</taxon>
    </lineage>
</organism>
<dbReference type="AlphaFoldDB" id="A0AA88GNW3"/>
<dbReference type="InterPro" id="IPR011430">
    <property type="entry name" value="UTP20_N"/>
</dbReference>